<dbReference type="InterPro" id="IPR023561">
    <property type="entry name" value="Carbonic_anhydrase_a-class"/>
</dbReference>
<dbReference type="GO" id="GO:0004089">
    <property type="term" value="F:carbonate dehydratase activity"/>
    <property type="evidence" value="ECO:0007669"/>
    <property type="project" value="UniProtKB-UniRule"/>
</dbReference>
<evidence type="ECO:0000256" key="6">
    <source>
        <dbReference type="RuleBase" id="RU367011"/>
    </source>
</evidence>
<dbReference type="EC" id="4.2.1.1" evidence="2 6"/>
<dbReference type="GO" id="GO:0006730">
    <property type="term" value="P:one-carbon metabolic process"/>
    <property type="evidence" value="ECO:0007669"/>
    <property type="project" value="TreeGrafter"/>
</dbReference>
<dbReference type="PROSITE" id="PS00162">
    <property type="entry name" value="ALPHA_CA_1"/>
    <property type="match status" value="1"/>
</dbReference>
<keyword evidence="9" id="KW-1185">Reference proteome</keyword>
<accession>A0A4U6V088</accession>
<protein>
    <recommendedName>
        <fullName evidence="2 6">Carbonic anhydrase</fullName>
        <ecNumber evidence="2 6">4.2.1.1</ecNumber>
    </recommendedName>
</protein>
<dbReference type="Proteomes" id="UP000298652">
    <property type="component" value="Chromosome 4"/>
</dbReference>
<dbReference type="SMART" id="SM01057">
    <property type="entry name" value="Carb_anhydrase"/>
    <property type="match status" value="1"/>
</dbReference>
<gene>
    <name evidence="8" type="ORF">SEVIR_4G229100v2</name>
</gene>
<comment type="cofactor">
    <cofactor evidence="1 6">
        <name>Zn(2+)</name>
        <dbReference type="ChEBI" id="CHEBI:29105"/>
    </cofactor>
</comment>
<sequence length="316" mass="35810">MAVSAMYAAAALGRRNRTVTAAVAVLVVSLSLPLLVPFGAAAQELGRRFRFTHVRTQHLHHHHEEGDFSYRREDGNGPTRWGAVRREWAACSVGRLQSPIGLSDTVAALVDSPGRLGRSYRPAAASLVNRGHDIMVRFNSNPGGVVIDGVAYRLRQMHWHSPSEHAVNGRRYALELHMLHQSEAGNRYAVVAQLYKVSRNRRDRTIRRLERYIRRIARRENHEELIDEVVDPRWPVSRSTVYYRYTGSFTTPPCTEGVTWVVAHQVRRVTRRQIRLLRNAVNDGARRNARPLQEANGRSVAFYYASPAHGRRATGD</sequence>
<dbReference type="OMA" id="RQMHWHA"/>
<keyword evidence="4 6" id="KW-0862">Zinc</keyword>
<organism evidence="8 9">
    <name type="scientific">Setaria viridis</name>
    <name type="common">Green bristlegrass</name>
    <name type="synonym">Setaria italica subsp. viridis</name>
    <dbReference type="NCBI Taxonomy" id="4556"/>
    <lineage>
        <taxon>Eukaryota</taxon>
        <taxon>Viridiplantae</taxon>
        <taxon>Streptophyta</taxon>
        <taxon>Embryophyta</taxon>
        <taxon>Tracheophyta</taxon>
        <taxon>Spermatophyta</taxon>
        <taxon>Magnoliopsida</taxon>
        <taxon>Liliopsida</taxon>
        <taxon>Poales</taxon>
        <taxon>Poaceae</taxon>
        <taxon>PACMAD clade</taxon>
        <taxon>Panicoideae</taxon>
        <taxon>Panicodae</taxon>
        <taxon>Paniceae</taxon>
        <taxon>Cenchrinae</taxon>
        <taxon>Setaria</taxon>
    </lineage>
</organism>
<dbReference type="InterPro" id="IPR018338">
    <property type="entry name" value="Carbonic_anhydrase_a-class_CS"/>
</dbReference>
<reference evidence="8" key="1">
    <citation type="submission" date="2019-03" db="EMBL/GenBank/DDBJ databases">
        <title>WGS assembly of Setaria viridis.</title>
        <authorList>
            <person name="Huang P."/>
            <person name="Jenkins J."/>
            <person name="Grimwood J."/>
            <person name="Barry K."/>
            <person name="Healey A."/>
            <person name="Mamidi S."/>
            <person name="Sreedasyam A."/>
            <person name="Shu S."/>
            <person name="Feldman M."/>
            <person name="Wu J."/>
            <person name="Yu Y."/>
            <person name="Chen C."/>
            <person name="Johnson J."/>
            <person name="Rokhsar D."/>
            <person name="Baxter I."/>
            <person name="Schmutz J."/>
            <person name="Brutnell T."/>
            <person name="Kellogg E."/>
        </authorList>
    </citation>
    <scope>NUCLEOTIDE SEQUENCE [LARGE SCALE GENOMIC DNA]</scope>
</reference>
<dbReference type="InterPro" id="IPR041891">
    <property type="entry name" value="Alpha_CA_prokaryot-like"/>
</dbReference>
<evidence type="ECO:0000256" key="2">
    <source>
        <dbReference type="ARBA" id="ARBA00012925"/>
    </source>
</evidence>
<comment type="similarity">
    <text evidence="6">Belongs to the alpha-carbonic anhydrase family.</text>
</comment>
<dbReference type="EMBL" id="CM016555">
    <property type="protein sequence ID" value="TKW22441.1"/>
    <property type="molecule type" value="Genomic_DNA"/>
</dbReference>
<dbReference type="PANTHER" id="PTHR18952">
    <property type="entry name" value="CARBONIC ANHYDRASE"/>
    <property type="match status" value="1"/>
</dbReference>
<dbReference type="Gene3D" id="3.10.200.10">
    <property type="entry name" value="Alpha carbonic anhydrase"/>
    <property type="match status" value="1"/>
</dbReference>
<dbReference type="SUPFAM" id="SSF51069">
    <property type="entry name" value="Carbonic anhydrase"/>
    <property type="match status" value="1"/>
</dbReference>
<evidence type="ECO:0000313" key="9">
    <source>
        <dbReference type="Proteomes" id="UP000298652"/>
    </source>
</evidence>
<evidence type="ECO:0000256" key="3">
    <source>
        <dbReference type="ARBA" id="ARBA00022723"/>
    </source>
</evidence>
<evidence type="ECO:0000313" key="8">
    <source>
        <dbReference type="EMBL" id="TKW22441.1"/>
    </source>
</evidence>
<name>A0A4U6V088_SETVI</name>
<proteinExistence type="inferred from homology"/>
<dbReference type="InterPro" id="IPR036398">
    <property type="entry name" value="CA_dom_sf"/>
</dbReference>
<evidence type="ECO:0000259" key="7">
    <source>
        <dbReference type="PROSITE" id="PS51144"/>
    </source>
</evidence>
<comment type="catalytic activity">
    <reaction evidence="6">
        <text>hydrogencarbonate + H(+) = CO2 + H2O</text>
        <dbReference type="Rhea" id="RHEA:10748"/>
        <dbReference type="ChEBI" id="CHEBI:15377"/>
        <dbReference type="ChEBI" id="CHEBI:15378"/>
        <dbReference type="ChEBI" id="CHEBI:16526"/>
        <dbReference type="ChEBI" id="CHEBI:17544"/>
        <dbReference type="EC" id="4.2.1.1"/>
    </reaction>
</comment>
<dbReference type="InterPro" id="IPR001148">
    <property type="entry name" value="CA_dom"/>
</dbReference>
<dbReference type="Gramene" id="TKW22441">
    <property type="protein sequence ID" value="TKW22441"/>
    <property type="gene ID" value="SEVIR_4G229100v2"/>
</dbReference>
<dbReference type="Pfam" id="PF00194">
    <property type="entry name" value="Carb_anhydrase"/>
    <property type="match status" value="1"/>
</dbReference>
<dbReference type="GO" id="GO:0008270">
    <property type="term" value="F:zinc ion binding"/>
    <property type="evidence" value="ECO:0007669"/>
    <property type="project" value="UniProtKB-UniRule"/>
</dbReference>
<evidence type="ECO:0000256" key="5">
    <source>
        <dbReference type="ARBA" id="ARBA00023239"/>
    </source>
</evidence>
<dbReference type="PANTHER" id="PTHR18952:SF121">
    <property type="entry name" value="CARBONIC ANHYDRASE"/>
    <property type="match status" value="1"/>
</dbReference>
<evidence type="ECO:0000256" key="4">
    <source>
        <dbReference type="ARBA" id="ARBA00022833"/>
    </source>
</evidence>
<keyword evidence="5 6" id="KW-0456">Lyase</keyword>
<dbReference type="AlphaFoldDB" id="A0A4U6V088"/>
<dbReference type="PROSITE" id="PS51144">
    <property type="entry name" value="ALPHA_CA_2"/>
    <property type="match status" value="1"/>
</dbReference>
<dbReference type="CDD" id="cd03124">
    <property type="entry name" value="alpha_CA_prokaryotic_like"/>
    <property type="match status" value="1"/>
</dbReference>
<keyword evidence="3 6" id="KW-0479">Metal-binding</keyword>
<comment type="function">
    <text evidence="6">Reversible hydration of carbon dioxide.</text>
</comment>
<feature type="domain" description="Alpha-carbonic anhydrase" evidence="7">
    <location>
        <begin position="66"/>
        <end position="304"/>
    </location>
</feature>
<evidence type="ECO:0000256" key="1">
    <source>
        <dbReference type="ARBA" id="ARBA00001947"/>
    </source>
</evidence>